<feature type="non-terminal residue" evidence="1">
    <location>
        <position position="174"/>
    </location>
</feature>
<reference evidence="1" key="1">
    <citation type="submission" date="2017-07" db="EMBL/GenBank/DDBJ databases">
        <title>Taro Niue Genome Assembly and Annotation.</title>
        <authorList>
            <person name="Atibalentja N."/>
            <person name="Keating K."/>
            <person name="Fields C.J."/>
        </authorList>
    </citation>
    <scope>NUCLEOTIDE SEQUENCE</scope>
    <source>
        <strain evidence="1">Niue_2</strain>
        <tissue evidence="1">Leaf</tissue>
    </source>
</reference>
<gene>
    <name evidence="1" type="ORF">Taro_011043</name>
</gene>
<organism evidence="1 2">
    <name type="scientific">Colocasia esculenta</name>
    <name type="common">Wild taro</name>
    <name type="synonym">Arum esculentum</name>
    <dbReference type="NCBI Taxonomy" id="4460"/>
    <lineage>
        <taxon>Eukaryota</taxon>
        <taxon>Viridiplantae</taxon>
        <taxon>Streptophyta</taxon>
        <taxon>Embryophyta</taxon>
        <taxon>Tracheophyta</taxon>
        <taxon>Spermatophyta</taxon>
        <taxon>Magnoliopsida</taxon>
        <taxon>Liliopsida</taxon>
        <taxon>Araceae</taxon>
        <taxon>Aroideae</taxon>
        <taxon>Colocasieae</taxon>
        <taxon>Colocasia</taxon>
    </lineage>
</organism>
<sequence length="174" mass="19146">MNLELVGVVWRSSWWLESRRSSIPSSSSSPVHLLRPAQTTLLKPSKESGTEPVNATARYVAFRGLVATAALSLPDCDESIRRDRAVRSDHPVAFLTSPCRLLVPTCPDPCCGLSRPDPGLTTPCRLPYMPLSRPDPVPDTPVTFLISPSCDLRIFVENSTYCLANLTTIPEVWL</sequence>
<name>A0A843U4T8_COLES</name>
<dbReference type="EMBL" id="NMUH01000409">
    <property type="protein sequence ID" value="MQL78618.1"/>
    <property type="molecule type" value="Genomic_DNA"/>
</dbReference>
<protein>
    <submittedName>
        <fullName evidence="1">Uncharacterized protein</fullName>
    </submittedName>
</protein>
<comment type="caution">
    <text evidence="1">The sequence shown here is derived from an EMBL/GenBank/DDBJ whole genome shotgun (WGS) entry which is preliminary data.</text>
</comment>
<dbReference type="Proteomes" id="UP000652761">
    <property type="component" value="Unassembled WGS sequence"/>
</dbReference>
<evidence type="ECO:0000313" key="2">
    <source>
        <dbReference type="Proteomes" id="UP000652761"/>
    </source>
</evidence>
<keyword evidence="2" id="KW-1185">Reference proteome</keyword>
<proteinExistence type="predicted"/>
<accession>A0A843U4T8</accession>
<evidence type="ECO:0000313" key="1">
    <source>
        <dbReference type="EMBL" id="MQL78618.1"/>
    </source>
</evidence>
<dbReference type="AlphaFoldDB" id="A0A843U4T8"/>